<protein>
    <submittedName>
        <fullName evidence="2">DUF4892 domain-containing protein</fullName>
    </submittedName>
</protein>
<feature type="chain" id="PRO_5019355208" evidence="1">
    <location>
        <begin position="23"/>
        <end position="272"/>
    </location>
</feature>
<proteinExistence type="predicted"/>
<dbReference type="EMBL" id="QYUR01000006">
    <property type="protein sequence ID" value="RJG09646.1"/>
    <property type="molecule type" value="Genomic_DNA"/>
</dbReference>
<evidence type="ECO:0000313" key="2">
    <source>
        <dbReference type="EMBL" id="RJG09646.1"/>
    </source>
</evidence>
<dbReference type="Pfam" id="PF16234">
    <property type="entry name" value="DUF4892"/>
    <property type="match status" value="1"/>
</dbReference>
<comment type="caution">
    <text evidence="2">The sequence shown here is derived from an EMBL/GenBank/DDBJ whole genome shotgun (WGS) entry which is preliminary data.</text>
</comment>
<dbReference type="Proteomes" id="UP000284021">
    <property type="component" value="Unassembled WGS sequence"/>
</dbReference>
<reference evidence="2 3" key="1">
    <citation type="submission" date="2018-09" db="EMBL/GenBank/DDBJ databases">
        <authorList>
            <person name="Zhu H."/>
        </authorList>
    </citation>
    <scope>NUCLEOTIDE SEQUENCE [LARGE SCALE GENOMIC DNA]</scope>
    <source>
        <strain evidence="2 3">K1S02-6</strain>
    </source>
</reference>
<keyword evidence="3" id="KW-1185">Reference proteome</keyword>
<sequence>MRSSMYLLGVLSLFMVSGMLLAADLPGSHDLEVLPRFPRAQIVDFREGSAQERIYPLGSIRRISGQLRFEREVPTQGQLRSVTYELPREHSSGQAFNAAREALQAQGAELLYWCESRDCGSSSLWANSVFGNAKLYGADDQQAYLLLRLAEPQQDSLVALYSITRGNRRAYLHVEQLDAGAPLGELLPSPNTLLRQLRSTGELALPKLNAEPLAPWVELLARSLNLDSTLRVSLSGANAEAWREALVAQRVRAARLELDTATGTGLLLKVLP</sequence>
<organism evidence="2 3">
    <name type="scientific">Pseudomonas cavernicola</name>
    <dbReference type="NCBI Taxonomy" id="2320866"/>
    <lineage>
        <taxon>Bacteria</taxon>
        <taxon>Pseudomonadati</taxon>
        <taxon>Pseudomonadota</taxon>
        <taxon>Gammaproteobacteria</taxon>
        <taxon>Pseudomonadales</taxon>
        <taxon>Pseudomonadaceae</taxon>
        <taxon>Pseudomonas</taxon>
    </lineage>
</organism>
<gene>
    <name evidence="2" type="ORF">D3879_16350</name>
</gene>
<accession>A0A418XAW1</accession>
<dbReference type="AlphaFoldDB" id="A0A418XAW1"/>
<dbReference type="OrthoDB" id="5741786at2"/>
<dbReference type="InterPro" id="IPR032608">
    <property type="entry name" value="DUF4892"/>
</dbReference>
<name>A0A418XAW1_9PSED</name>
<evidence type="ECO:0000256" key="1">
    <source>
        <dbReference type="SAM" id="SignalP"/>
    </source>
</evidence>
<keyword evidence="1" id="KW-0732">Signal</keyword>
<evidence type="ECO:0000313" key="3">
    <source>
        <dbReference type="Proteomes" id="UP000284021"/>
    </source>
</evidence>
<feature type="signal peptide" evidence="1">
    <location>
        <begin position="1"/>
        <end position="22"/>
    </location>
</feature>